<sequence length="59" mass="6614">MGMPAYVVKCFGGPYNGQYMFTKIGTGNQTLLLDNNGEKGRYRIVHGFNRSAKWEPQNG</sequence>
<dbReference type="KEGG" id="vg:79412970"/>
<proteinExistence type="predicted"/>
<reference evidence="1" key="1">
    <citation type="submission" date="2022-11" db="EMBL/GenBank/DDBJ databases">
        <authorList>
            <person name="Jaryenneh J.D."/>
            <person name="Schoeniger J.S."/>
            <person name="Mageeney C.M."/>
        </authorList>
    </citation>
    <scope>NUCLEOTIDE SEQUENCE</scope>
</reference>
<dbReference type="RefSeq" id="YP_010719830.1">
    <property type="nucleotide sequence ID" value="NC_072502.1"/>
</dbReference>
<protein>
    <submittedName>
        <fullName evidence="1">Uncharacterized protein</fullName>
    </submittedName>
</protein>
<evidence type="ECO:0000313" key="2">
    <source>
        <dbReference type="Proteomes" id="UP001211688"/>
    </source>
</evidence>
<keyword evidence="2" id="KW-1185">Reference proteome</keyword>
<dbReference type="GeneID" id="79412970"/>
<name>A0AAF0AGS5_9CAUD</name>
<dbReference type="Proteomes" id="UP001211688">
    <property type="component" value="Segment"/>
</dbReference>
<evidence type="ECO:0000313" key="1">
    <source>
        <dbReference type="EMBL" id="WAX22408.1"/>
    </source>
</evidence>
<accession>A0AAF0AGS5</accession>
<dbReference type="EMBL" id="OP882271">
    <property type="protein sequence ID" value="WAX22408.1"/>
    <property type="molecule type" value="Genomic_DNA"/>
</dbReference>
<organism evidence="1 2">
    <name type="scientific">Pseudomonas phage MiCath</name>
    <dbReference type="NCBI Taxonomy" id="3003729"/>
    <lineage>
        <taxon>Viruses</taxon>
        <taxon>Duplodnaviria</taxon>
        <taxon>Heunggongvirae</taxon>
        <taxon>Uroviricota</taxon>
        <taxon>Caudoviricetes</taxon>
        <taxon>Queuovirinae</taxon>
        <taxon>Micathvirus</taxon>
        <taxon>Micathvirus micath</taxon>
    </lineage>
</organism>